<evidence type="ECO:0000313" key="9">
    <source>
        <dbReference type="EMBL" id="KAJ7380476.1"/>
    </source>
</evidence>
<dbReference type="InterPro" id="IPR035965">
    <property type="entry name" value="PAS-like_dom_sf"/>
</dbReference>
<dbReference type="InterPro" id="IPR036638">
    <property type="entry name" value="HLH_DNA-bd_sf"/>
</dbReference>
<dbReference type="PROSITE" id="PS50112">
    <property type="entry name" value="PAS"/>
    <property type="match status" value="1"/>
</dbReference>
<reference evidence="9" key="1">
    <citation type="submission" date="2023-01" db="EMBL/GenBank/DDBJ databases">
        <title>Genome assembly of the deep-sea coral Lophelia pertusa.</title>
        <authorList>
            <person name="Herrera S."/>
            <person name="Cordes E."/>
        </authorList>
    </citation>
    <scope>NUCLEOTIDE SEQUENCE</scope>
    <source>
        <strain evidence="9">USNM1676648</strain>
        <tissue evidence="9">Polyp</tissue>
    </source>
</reference>
<dbReference type="Gene3D" id="3.30.450.20">
    <property type="entry name" value="PAS domain"/>
    <property type="match status" value="1"/>
</dbReference>
<keyword evidence="2" id="KW-0677">Repeat</keyword>
<dbReference type="InterPro" id="IPR011598">
    <property type="entry name" value="bHLH_dom"/>
</dbReference>
<dbReference type="PANTHER" id="PTHR23043">
    <property type="entry name" value="HYPOXIA-INDUCIBLE FACTOR 1 ALPHA"/>
    <property type="match status" value="1"/>
</dbReference>
<protein>
    <submittedName>
        <fullName evidence="9">Hypoxia-inducible factor 1-alpha</fullName>
        <ecNumber evidence="9">2.3.2.23</ecNumber>
    </submittedName>
</protein>
<evidence type="ECO:0000256" key="5">
    <source>
        <dbReference type="ARBA" id="ARBA00023242"/>
    </source>
</evidence>
<dbReference type="GO" id="GO:0061631">
    <property type="term" value="F:ubiquitin conjugating enzyme activity"/>
    <property type="evidence" value="ECO:0007669"/>
    <property type="project" value="UniProtKB-EC"/>
</dbReference>
<dbReference type="SUPFAM" id="SSF47459">
    <property type="entry name" value="HLH, helix-loop-helix DNA-binding domain"/>
    <property type="match status" value="1"/>
</dbReference>
<name>A0A9W9ZF01_9CNID</name>
<dbReference type="InterPro" id="IPR000014">
    <property type="entry name" value="PAS"/>
</dbReference>
<dbReference type="InterPro" id="IPR013767">
    <property type="entry name" value="PAS_fold"/>
</dbReference>
<dbReference type="GO" id="GO:0005634">
    <property type="term" value="C:nucleus"/>
    <property type="evidence" value="ECO:0007669"/>
    <property type="project" value="UniProtKB-SubCell"/>
</dbReference>
<keyword evidence="9" id="KW-0808">Transferase</keyword>
<dbReference type="PROSITE" id="PS50888">
    <property type="entry name" value="BHLH"/>
    <property type="match status" value="1"/>
</dbReference>
<evidence type="ECO:0000256" key="6">
    <source>
        <dbReference type="SAM" id="MobiDB-lite"/>
    </source>
</evidence>
<dbReference type="GO" id="GO:0000977">
    <property type="term" value="F:RNA polymerase II transcription regulatory region sequence-specific DNA binding"/>
    <property type="evidence" value="ECO:0007669"/>
    <property type="project" value="TreeGrafter"/>
</dbReference>
<evidence type="ECO:0000313" key="10">
    <source>
        <dbReference type="Proteomes" id="UP001163046"/>
    </source>
</evidence>
<evidence type="ECO:0000259" key="8">
    <source>
        <dbReference type="PROSITE" id="PS50888"/>
    </source>
</evidence>
<feature type="region of interest" description="Disordered" evidence="6">
    <location>
        <begin position="1"/>
        <end position="27"/>
    </location>
</feature>
<dbReference type="GO" id="GO:0046983">
    <property type="term" value="F:protein dimerization activity"/>
    <property type="evidence" value="ECO:0007669"/>
    <property type="project" value="InterPro"/>
</dbReference>
<dbReference type="Pfam" id="PF00989">
    <property type="entry name" value="PAS"/>
    <property type="match status" value="1"/>
</dbReference>
<dbReference type="AlphaFoldDB" id="A0A9W9ZF01"/>
<keyword evidence="3" id="KW-0805">Transcription regulation</keyword>
<keyword evidence="4" id="KW-0804">Transcription</keyword>
<dbReference type="Pfam" id="PF23171">
    <property type="entry name" value="bHLH_HIF1A"/>
    <property type="match status" value="1"/>
</dbReference>
<dbReference type="EMBL" id="MU826353">
    <property type="protein sequence ID" value="KAJ7380476.1"/>
    <property type="molecule type" value="Genomic_DNA"/>
</dbReference>
<dbReference type="CDD" id="cd00130">
    <property type="entry name" value="PAS"/>
    <property type="match status" value="1"/>
</dbReference>
<feature type="domain" description="BHLH" evidence="8">
    <location>
        <begin position="12"/>
        <end position="65"/>
    </location>
</feature>
<dbReference type="PANTHER" id="PTHR23043:SF17">
    <property type="entry name" value="PROTEIN SIMILAR"/>
    <property type="match status" value="1"/>
</dbReference>
<dbReference type="SMART" id="SM00091">
    <property type="entry name" value="PAS"/>
    <property type="match status" value="1"/>
</dbReference>
<dbReference type="GO" id="GO:0000981">
    <property type="term" value="F:DNA-binding transcription factor activity, RNA polymerase II-specific"/>
    <property type="evidence" value="ECO:0007669"/>
    <property type="project" value="TreeGrafter"/>
</dbReference>
<dbReference type="EC" id="2.3.2.23" evidence="9"/>
<feature type="domain" description="PAS" evidence="7">
    <location>
        <begin position="95"/>
        <end position="150"/>
    </location>
</feature>
<organism evidence="9 10">
    <name type="scientific">Desmophyllum pertusum</name>
    <dbReference type="NCBI Taxonomy" id="174260"/>
    <lineage>
        <taxon>Eukaryota</taxon>
        <taxon>Metazoa</taxon>
        <taxon>Cnidaria</taxon>
        <taxon>Anthozoa</taxon>
        <taxon>Hexacorallia</taxon>
        <taxon>Scleractinia</taxon>
        <taxon>Caryophylliina</taxon>
        <taxon>Caryophylliidae</taxon>
        <taxon>Desmophyllum</taxon>
    </lineage>
</organism>
<accession>A0A9W9ZF01</accession>
<evidence type="ECO:0000256" key="1">
    <source>
        <dbReference type="ARBA" id="ARBA00004123"/>
    </source>
</evidence>
<proteinExistence type="predicted"/>
<evidence type="ECO:0000259" key="7">
    <source>
        <dbReference type="PROSITE" id="PS50112"/>
    </source>
</evidence>
<keyword evidence="5" id="KW-0539">Nucleus</keyword>
<dbReference type="SUPFAM" id="SSF55785">
    <property type="entry name" value="PYP-like sensor domain (PAS domain)"/>
    <property type="match status" value="1"/>
</dbReference>
<gene>
    <name evidence="9" type="primary">HIF1A_1</name>
    <name evidence="9" type="ORF">OS493_008937</name>
</gene>
<dbReference type="OrthoDB" id="6021714at2759"/>
<keyword evidence="9" id="KW-0012">Acyltransferase</keyword>
<evidence type="ECO:0000256" key="3">
    <source>
        <dbReference type="ARBA" id="ARBA00023015"/>
    </source>
</evidence>
<comment type="subcellular location">
    <subcellularLocation>
        <location evidence="1">Nucleus</location>
    </subcellularLocation>
</comment>
<comment type="caution">
    <text evidence="9">The sequence shown here is derived from an EMBL/GenBank/DDBJ whole genome shotgun (WGS) entry which is preliminary data.</text>
</comment>
<evidence type="ECO:0000256" key="2">
    <source>
        <dbReference type="ARBA" id="ARBA00022737"/>
    </source>
</evidence>
<dbReference type="Proteomes" id="UP001163046">
    <property type="component" value="Unassembled WGS sequence"/>
</dbReference>
<keyword evidence="10" id="KW-1185">Reference proteome</keyword>
<evidence type="ECO:0000256" key="4">
    <source>
        <dbReference type="ARBA" id="ARBA00023163"/>
    </source>
</evidence>
<sequence length="217" mass="24570">MATKTIKSSEFQKKRRSRDAARSRRGQQNDEFVELANQLPLPVGLSSQLDRLCIMRLVNSYIKMKNLLHSLVAQDMKKIVSLNVSETTVYDKSSLEALDGFVFVVTPDGQCIYVSDNINHYMGLSQIEVTGNSFYKYIHPCDHEELSNQLGGQIPLEDMEIFDGLFCSDSVFMMSNHLKGGSKTVVHENPHKSFFLRMKSTLTSREKMLTSVHQPTG</sequence>